<feature type="region of interest" description="Disordered" evidence="1">
    <location>
        <begin position="289"/>
        <end position="343"/>
    </location>
</feature>
<name>A0A0C9TNN7_PAXIN</name>
<dbReference type="Pfam" id="PF13598">
    <property type="entry name" value="DUF4139"/>
    <property type="match status" value="1"/>
</dbReference>
<keyword evidence="4" id="KW-1185">Reference proteome</keyword>
<feature type="domain" description="DUF4139" evidence="2">
    <location>
        <begin position="204"/>
        <end position="606"/>
    </location>
</feature>
<proteinExistence type="predicted"/>
<sequence>MTVLQANESPIKSVKLFRSGGAEITRTFPLTFLRSQVLQDEPQVIEIVNLPATLHALGASVTSTAGTVTILDYHSTQVAQSESATLTSSTLHDLRGDCLRLEDERRLRQQSFAFLSTYMDSLAQCKSKVTPEAAQMVTFFDDFVAIGITRSALIAELDEKIAEVKLNIEKETEHIQQRHKDLPVKAVVVLSCSNGATAEGAELVVTYMVNKVTWVPVYDLRVATINNLPPSTVTLDFRCEVTQATGENWDNVKLTLTTASQESQLVQLPEPKKIDIGLILPGPSFPGIGPGSRPQPFPFQSGGVFQNVQRSLPPPHQHQSATLFGGSNVASAAPPPPSRDENWGQVQLAQESGGQQQGNITPVPLAPRQSVQVPSASQPVAQFISKSNKDPITHTANGCIFVPSDGSAHHVLVASLSLEAQFIRVAVPSIDTRVYYTSHRKCEVKNTSEYVLLPGTVKNYLDDKHVSSVEIQNTDAPQMLECSLGVDDAITTINNRSPDSLPSFGAFSDKVTTTYTSATFVNNKHSETIPEVVIRSSLPLPTDPRVTVVLKEPAGLADIETGLVNVREGCRARWSTSGGRKGKQAGLFEWVCDLKPGTEVLKAVWEVCAPQGLGLVEQVHH</sequence>
<protein>
    <recommendedName>
        <fullName evidence="2">DUF4139 domain-containing protein</fullName>
    </recommendedName>
</protein>
<reference evidence="4" key="2">
    <citation type="submission" date="2015-01" db="EMBL/GenBank/DDBJ databases">
        <title>Evolutionary Origins and Diversification of the Mycorrhizal Mutualists.</title>
        <authorList>
            <consortium name="DOE Joint Genome Institute"/>
            <consortium name="Mycorrhizal Genomics Consortium"/>
            <person name="Kohler A."/>
            <person name="Kuo A."/>
            <person name="Nagy L.G."/>
            <person name="Floudas D."/>
            <person name="Copeland A."/>
            <person name="Barry K.W."/>
            <person name="Cichocki N."/>
            <person name="Veneault-Fourrey C."/>
            <person name="LaButti K."/>
            <person name="Lindquist E.A."/>
            <person name="Lipzen A."/>
            <person name="Lundell T."/>
            <person name="Morin E."/>
            <person name="Murat C."/>
            <person name="Riley R."/>
            <person name="Ohm R."/>
            <person name="Sun H."/>
            <person name="Tunlid A."/>
            <person name="Henrissat B."/>
            <person name="Grigoriev I.V."/>
            <person name="Hibbett D.S."/>
            <person name="Martin F."/>
        </authorList>
    </citation>
    <scope>NUCLEOTIDE SEQUENCE [LARGE SCALE GENOMIC DNA]</scope>
    <source>
        <strain evidence="4">ATCC 200175</strain>
    </source>
</reference>
<organism evidence="3 4">
    <name type="scientific">Paxillus involutus ATCC 200175</name>
    <dbReference type="NCBI Taxonomy" id="664439"/>
    <lineage>
        <taxon>Eukaryota</taxon>
        <taxon>Fungi</taxon>
        <taxon>Dikarya</taxon>
        <taxon>Basidiomycota</taxon>
        <taxon>Agaricomycotina</taxon>
        <taxon>Agaricomycetes</taxon>
        <taxon>Agaricomycetidae</taxon>
        <taxon>Boletales</taxon>
        <taxon>Paxilineae</taxon>
        <taxon>Paxillaceae</taxon>
        <taxon>Paxillus</taxon>
    </lineage>
</organism>
<gene>
    <name evidence="3" type="ORF">PAXINDRAFT_157028</name>
</gene>
<evidence type="ECO:0000256" key="1">
    <source>
        <dbReference type="SAM" id="MobiDB-lite"/>
    </source>
</evidence>
<dbReference type="PANTHER" id="PTHR31005:SF8">
    <property type="entry name" value="DUF4139 DOMAIN-CONTAINING PROTEIN"/>
    <property type="match status" value="1"/>
</dbReference>
<dbReference type="EMBL" id="KN819368">
    <property type="protein sequence ID" value="KIJ12123.1"/>
    <property type="molecule type" value="Genomic_DNA"/>
</dbReference>
<accession>A0A0C9TNN7</accession>
<reference evidence="3 4" key="1">
    <citation type="submission" date="2014-06" db="EMBL/GenBank/DDBJ databases">
        <authorList>
            <consortium name="DOE Joint Genome Institute"/>
            <person name="Kuo A."/>
            <person name="Kohler A."/>
            <person name="Nagy L.G."/>
            <person name="Floudas D."/>
            <person name="Copeland A."/>
            <person name="Barry K.W."/>
            <person name="Cichocki N."/>
            <person name="Veneault-Fourrey C."/>
            <person name="LaButti K."/>
            <person name="Lindquist E.A."/>
            <person name="Lipzen A."/>
            <person name="Lundell T."/>
            <person name="Morin E."/>
            <person name="Murat C."/>
            <person name="Sun H."/>
            <person name="Tunlid A."/>
            <person name="Henrissat B."/>
            <person name="Grigoriev I.V."/>
            <person name="Hibbett D.S."/>
            <person name="Martin F."/>
            <person name="Nordberg H.P."/>
            <person name="Cantor M.N."/>
            <person name="Hua S.X."/>
        </authorList>
    </citation>
    <scope>NUCLEOTIDE SEQUENCE [LARGE SCALE GENOMIC DNA]</scope>
    <source>
        <strain evidence="3 4">ATCC 200175</strain>
    </source>
</reference>
<evidence type="ECO:0000313" key="3">
    <source>
        <dbReference type="EMBL" id="KIJ12123.1"/>
    </source>
</evidence>
<dbReference type="InterPro" id="IPR011935">
    <property type="entry name" value="CHP02231"/>
</dbReference>
<dbReference type="HOGENOM" id="CLU_010457_2_0_1"/>
<dbReference type="AlphaFoldDB" id="A0A0C9TNN7"/>
<dbReference type="Proteomes" id="UP000053647">
    <property type="component" value="Unassembled WGS sequence"/>
</dbReference>
<evidence type="ECO:0000259" key="2">
    <source>
        <dbReference type="Pfam" id="PF13598"/>
    </source>
</evidence>
<evidence type="ECO:0000313" key="4">
    <source>
        <dbReference type="Proteomes" id="UP000053647"/>
    </source>
</evidence>
<dbReference type="PANTHER" id="PTHR31005">
    <property type="entry name" value="DUF4139 DOMAIN-CONTAINING PROTEIN"/>
    <property type="match status" value="1"/>
</dbReference>
<dbReference type="OrthoDB" id="10068793at2759"/>
<dbReference type="InterPro" id="IPR037291">
    <property type="entry name" value="DUF4139"/>
</dbReference>